<gene>
    <name evidence="4" type="ORF">MKZ38_002082</name>
</gene>
<dbReference type="AlphaFoldDB" id="A0AAD5RZF9"/>
<evidence type="ECO:0000259" key="3">
    <source>
        <dbReference type="Pfam" id="PF05368"/>
    </source>
</evidence>
<dbReference type="PANTHER" id="PTHR47706:SF6">
    <property type="entry name" value="NMRA-LIKE FAMILY PROTEIN (AFU_ORTHOLOGUE AFUA_6G00280)"/>
    <property type="match status" value="1"/>
</dbReference>
<evidence type="ECO:0000313" key="5">
    <source>
        <dbReference type="Proteomes" id="UP001201980"/>
    </source>
</evidence>
<evidence type="ECO:0000256" key="2">
    <source>
        <dbReference type="ARBA" id="ARBA00023002"/>
    </source>
</evidence>
<dbReference type="InterPro" id="IPR045312">
    <property type="entry name" value="PCBER-like"/>
</dbReference>
<keyword evidence="2" id="KW-0560">Oxidoreductase</keyword>
<dbReference type="Gene3D" id="3.40.50.720">
    <property type="entry name" value="NAD(P)-binding Rossmann-like Domain"/>
    <property type="match status" value="1"/>
</dbReference>
<evidence type="ECO:0000256" key="1">
    <source>
        <dbReference type="ARBA" id="ARBA00022857"/>
    </source>
</evidence>
<sequence>MSTLQKPILVLGAGELGTSIIHSLTSHPSYPKETKTPLTLLVRPSTLTSPSSPDKRKQLDEFRRNLRIGIISGDLENDSPSILADTFKPFHTVIHAGGMTTAPGTMARVTRAVLDAGVKLYLPWQYGVDYHVIGPEGGMGLFGEQCRVRSLLRSQKETRWLVVSCGMFMNFLFEPFWGVVTTATQVDSDDESPGKLKLTALNSWEDVLTVTTARDIGRCIAELVLDPADDAPRNGVVYIAGDTLTYGQLADVLERETGKQMERGVWPLEYLREEAKSKPDDTLRKYHVVFSEGKGLSWPLERTWNHEKGMELEGVASWVRKNWVGCEQ</sequence>
<dbReference type="InterPro" id="IPR051609">
    <property type="entry name" value="NmrA/Isoflavone_reductase-like"/>
</dbReference>
<dbReference type="Gene3D" id="3.90.25.10">
    <property type="entry name" value="UDP-galactose 4-epimerase, domain 1"/>
    <property type="match status" value="1"/>
</dbReference>
<dbReference type="SUPFAM" id="SSF51735">
    <property type="entry name" value="NAD(P)-binding Rossmann-fold domains"/>
    <property type="match status" value="1"/>
</dbReference>
<name>A0AAD5RZF9_9PEZI</name>
<dbReference type="GO" id="GO:0016491">
    <property type="term" value="F:oxidoreductase activity"/>
    <property type="evidence" value="ECO:0007669"/>
    <property type="project" value="UniProtKB-KW"/>
</dbReference>
<dbReference type="InterPro" id="IPR036291">
    <property type="entry name" value="NAD(P)-bd_dom_sf"/>
</dbReference>
<comment type="caution">
    <text evidence="4">The sequence shown here is derived from an EMBL/GenBank/DDBJ whole genome shotgun (WGS) entry which is preliminary data.</text>
</comment>
<proteinExistence type="predicted"/>
<keyword evidence="1" id="KW-0521">NADP</keyword>
<dbReference type="EMBL" id="JAKWBI020000015">
    <property type="protein sequence ID" value="KAJ2906366.1"/>
    <property type="molecule type" value="Genomic_DNA"/>
</dbReference>
<reference evidence="4" key="1">
    <citation type="submission" date="2022-07" db="EMBL/GenBank/DDBJ databases">
        <title>Draft genome sequence of Zalerion maritima ATCC 34329, a (micro)plastics degrading marine fungus.</title>
        <authorList>
            <person name="Paco A."/>
            <person name="Goncalves M.F.M."/>
            <person name="Rocha-Santos T.A.P."/>
            <person name="Alves A."/>
        </authorList>
    </citation>
    <scope>NUCLEOTIDE SEQUENCE</scope>
    <source>
        <strain evidence="4">ATCC 34329</strain>
    </source>
</reference>
<accession>A0AAD5RZF9</accession>
<keyword evidence="5" id="KW-1185">Reference proteome</keyword>
<dbReference type="CDD" id="cd05259">
    <property type="entry name" value="PCBER_SDR_a"/>
    <property type="match status" value="1"/>
</dbReference>
<feature type="domain" description="NmrA-like" evidence="3">
    <location>
        <begin position="6"/>
        <end position="273"/>
    </location>
</feature>
<dbReference type="PANTHER" id="PTHR47706">
    <property type="entry name" value="NMRA-LIKE FAMILY PROTEIN"/>
    <property type="match status" value="1"/>
</dbReference>
<protein>
    <recommendedName>
        <fullName evidence="3">NmrA-like domain-containing protein</fullName>
    </recommendedName>
</protein>
<dbReference type="Pfam" id="PF05368">
    <property type="entry name" value="NmrA"/>
    <property type="match status" value="1"/>
</dbReference>
<dbReference type="InterPro" id="IPR008030">
    <property type="entry name" value="NmrA-like"/>
</dbReference>
<evidence type="ECO:0000313" key="4">
    <source>
        <dbReference type="EMBL" id="KAJ2906366.1"/>
    </source>
</evidence>
<dbReference type="Proteomes" id="UP001201980">
    <property type="component" value="Unassembled WGS sequence"/>
</dbReference>
<organism evidence="4 5">
    <name type="scientific">Zalerion maritima</name>
    <dbReference type="NCBI Taxonomy" id="339359"/>
    <lineage>
        <taxon>Eukaryota</taxon>
        <taxon>Fungi</taxon>
        <taxon>Dikarya</taxon>
        <taxon>Ascomycota</taxon>
        <taxon>Pezizomycotina</taxon>
        <taxon>Sordariomycetes</taxon>
        <taxon>Lulworthiomycetidae</taxon>
        <taxon>Lulworthiales</taxon>
        <taxon>Lulworthiaceae</taxon>
        <taxon>Zalerion</taxon>
    </lineage>
</organism>